<evidence type="ECO:0000313" key="3">
    <source>
        <dbReference type="Proteomes" id="UP000193689"/>
    </source>
</evidence>
<protein>
    <recommendedName>
        <fullName evidence="4">Secreted protein</fullName>
    </recommendedName>
</protein>
<dbReference type="Proteomes" id="UP000193689">
    <property type="component" value="Unassembled WGS sequence"/>
</dbReference>
<dbReference type="AlphaFoldDB" id="A0A1Y2EB65"/>
<name>A0A1Y2EB65_9PEZI</name>
<comment type="caution">
    <text evidence="2">The sequence shown here is derived from an EMBL/GenBank/DDBJ whole genome shotgun (WGS) entry which is preliminary data.</text>
</comment>
<dbReference type="RefSeq" id="XP_040719106.1">
    <property type="nucleotide sequence ID" value="XM_040859653.1"/>
</dbReference>
<evidence type="ECO:0000313" key="2">
    <source>
        <dbReference type="EMBL" id="ORY68819.1"/>
    </source>
</evidence>
<dbReference type="GeneID" id="63775865"/>
<dbReference type="InParanoid" id="A0A1Y2EB65"/>
<dbReference type="EMBL" id="MCFJ01000003">
    <property type="protein sequence ID" value="ORY68819.1"/>
    <property type="molecule type" value="Genomic_DNA"/>
</dbReference>
<accession>A0A1Y2EB65</accession>
<feature type="chain" id="PRO_5012305192" description="Secreted protein" evidence="1">
    <location>
        <begin position="22"/>
        <end position="89"/>
    </location>
</feature>
<reference evidence="2 3" key="1">
    <citation type="submission" date="2016-07" db="EMBL/GenBank/DDBJ databases">
        <title>Pervasive Adenine N6-methylation of Active Genes in Fungi.</title>
        <authorList>
            <consortium name="DOE Joint Genome Institute"/>
            <person name="Mondo S.J."/>
            <person name="Dannebaum R.O."/>
            <person name="Kuo R.C."/>
            <person name="Labutti K."/>
            <person name="Haridas S."/>
            <person name="Kuo A."/>
            <person name="Salamov A."/>
            <person name="Ahrendt S.R."/>
            <person name="Lipzen A."/>
            <person name="Sullivan W."/>
            <person name="Andreopoulos W.B."/>
            <person name="Clum A."/>
            <person name="Lindquist E."/>
            <person name="Daum C."/>
            <person name="Ramamoorthy G.K."/>
            <person name="Gryganskyi A."/>
            <person name="Culley D."/>
            <person name="Magnuson J.K."/>
            <person name="James T.Y."/>
            <person name="O'Malley M.A."/>
            <person name="Stajich J.E."/>
            <person name="Spatafora J.W."/>
            <person name="Visel A."/>
            <person name="Grigoriev I.V."/>
        </authorList>
    </citation>
    <scope>NUCLEOTIDE SEQUENCE [LARGE SCALE GENOMIC DNA]</scope>
    <source>
        <strain evidence="2 3">CBS 129021</strain>
    </source>
</reference>
<keyword evidence="3" id="KW-1185">Reference proteome</keyword>
<gene>
    <name evidence="2" type="ORF">BCR38DRAFT_424429</name>
</gene>
<evidence type="ECO:0000256" key="1">
    <source>
        <dbReference type="SAM" id="SignalP"/>
    </source>
</evidence>
<organism evidence="2 3">
    <name type="scientific">Pseudomassariella vexata</name>
    <dbReference type="NCBI Taxonomy" id="1141098"/>
    <lineage>
        <taxon>Eukaryota</taxon>
        <taxon>Fungi</taxon>
        <taxon>Dikarya</taxon>
        <taxon>Ascomycota</taxon>
        <taxon>Pezizomycotina</taxon>
        <taxon>Sordariomycetes</taxon>
        <taxon>Xylariomycetidae</taxon>
        <taxon>Amphisphaeriales</taxon>
        <taxon>Pseudomassariaceae</taxon>
        <taxon>Pseudomassariella</taxon>
    </lineage>
</organism>
<sequence>MPGPRPLPLTLFVIAVRPGCCRVWWAAGPRIVAAKFWSSGPVKQGSKAVSINQQSCSETFWSATNMWGPMYILIVCCALRCRPMPPASH</sequence>
<feature type="signal peptide" evidence="1">
    <location>
        <begin position="1"/>
        <end position="21"/>
    </location>
</feature>
<keyword evidence="1" id="KW-0732">Signal</keyword>
<evidence type="ECO:0008006" key="4">
    <source>
        <dbReference type="Google" id="ProtNLM"/>
    </source>
</evidence>
<proteinExistence type="predicted"/>